<keyword evidence="1" id="KW-0732">Signal</keyword>
<evidence type="ECO:0000256" key="1">
    <source>
        <dbReference type="SAM" id="SignalP"/>
    </source>
</evidence>
<dbReference type="EMBL" id="CP036432">
    <property type="protein sequence ID" value="QDV85743.1"/>
    <property type="molecule type" value="Genomic_DNA"/>
</dbReference>
<name>A0ABX5XUN9_9BACT</name>
<feature type="signal peptide" evidence="1">
    <location>
        <begin position="1"/>
        <end position="26"/>
    </location>
</feature>
<evidence type="ECO:0000313" key="2">
    <source>
        <dbReference type="EMBL" id="QDV85743.1"/>
    </source>
</evidence>
<gene>
    <name evidence="2" type="ORF">TBK1r_47590</name>
</gene>
<evidence type="ECO:0000313" key="3">
    <source>
        <dbReference type="Proteomes" id="UP000318081"/>
    </source>
</evidence>
<accession>A0ABX5XUN9</accession>
<reference evidence="2 3" key="1">
    <citation type="submission" date="2019-02" db="EMBL/GenBank/DDBJ databases">
        <title>Deep-cultivation of Planctomycetes and their phenomic and genomic characterization uncovers novel biology.</title>
        <authorList>
            <person name="Wiegand S."/>
            <person name="Jogler M."/>
            <person name="Boedeker C."/>
            <person name="Pinto D."/>
            <person name="Vollmers J."/>
            <person name="Rivas-Marin E."/>
            <person name="Kohn T."/>
            <person name="Peeters S.H."/>
            <person name="Heuer A."/>
            <person name="Rast P."/>
            <person name="Oberbeckmann S."/>
            <person name="Bunk B."/>
            <person name="Jeske O."/>
            <person name="Meyerdierks A."/>
            <person name="Storesund J.E."/>
            <person name="Kallscheuer N."/>
            <person name="Luecker S."/>
            <person name="Lage O.M."/>
            <person name="Pohl T."/>
            <person name="Merkel B.J."/>
            <person name="Hornburger P."/>
            <person name="Mueller R.-W."/>
            <person name="Bruemmer F."/>
            <person name="Labrenz M."/>
            <person name="Spormann A.M."/>
            <person name="Op den Camp H."/>
            <person name="Overmann J."/>
            <person name="Amann R."/>
            <person name="Jetten M.S.M."/>
            <person name="Mascher T."/>
            <person name="Medema M.H."/>
            <person name="Devos D.P."/>
            <person name="Kaster A.-K."/>
            <person name="Ovreas L."/>
            <person name="Rohde M."/>
            <person name="Galperin M.Y."/>
            <person name="Jogler C."/>
        </authorList>
    </citation>
    <scope>NUCLEOTIDE SEQUENCE [LARGE SCALE GENOMIC DNA]</scope>
    <source>
        <strain evidence="2 3">TBK1r</strain>
    </source>
</reference>
<feature type="chain" id="PRO_5046640689" evidence="1">
    <location>
        <begin position="27"/>
        <end position="167"/>
    </location>
</feature>
<organism evidence="2 3">
    <name type="scientific">Stieleria magnilauensis</name>
    <dbReference type="NCBI Taxonomy" id="2527963"/>
    <lineage>
        <taxon>Bacteria</taxon>
        <taxon>Pseudomonadati</taxon>
        <taxon>Planctomycetota</taxon>
        <taxon>Planctomycetia</taxon>
        <taxon>Pirellulales</taxon>
        <taxon>Pirellulaceae</taxon>
        <taxon>Stieleria</taxon>
    </lineage>
</organism>
<dbReference type="Proteomes" id="UP000318081">
    <property type="component" value="Chromosome"/>
</dbReference>
<protein>
    <submittedName>
        <fullName evidence="2">Uncharacterized protein</fullName>
    </submittedName>
</protein>
<keyword evidence="3" id="KW-1185">Reference proteome</keyword>
<dbReference type="PROSITE" id="PS51257">
    <property type="entry name" value="PROKAR_LIPOPROTEIN"/>
    <property type="match status" value="1"/>
</dbReference>
<sequence>MTTACKLLTVAAMLLHSIFGCSLHHACACESHGHGAHQHVAEVEDVNACDHDHASHHHDDGCHDDHQDADDGQDAAESLVRIGCDCCEKTPCEHGDSPCCSVVQCSFIPVSDVEFSLDVGPVLFVLVDIDSSFKESLRARKLVDIGTFHSGVDDPLSRCALHCSWQI</sequence>
<proteinExistence type="predicted"/>